<reference evidence="1" key="1">
    <citation type="journal article" date="2014" name="Front. Microbiol.">
        <title>High frequency of phylogenetically diverse reductive dehalogenase-homologous genes in deep subseafloor sedimentary metagenomes.</title>
        <authorList>
            <person name="Kawai M."/>
            <person name="Futagami T."/>
            <person name="Toyoda A."/>
            <person name="Takaki Y."/>
            <person name="Nishi S."/>
            <person name="Hori S."/>
            <person name="Arai W."/>
            <person name="Tsubouchi T."/>
            <person name="Morono Y."/>
            <person name="Uchiyama I."/>
            <person name="Ito T."/>
            <person name="Fujiyama A."/>
            <person name="Inagaki F."/>
            <person name="Takami H."/>
        </authorList>
    </citation>
    <scope>NUCLEOTIDE SEQUENCE</scope>
    <source>
        <strain evidence="1">Expedition CK06-06</strain>
    </source>
</reference>
<proteinExistence type="predicted"/>
<organism evidence="1">
    <name type="scientific">marine sediment metagenome</name>
    <dbReference type="NCBI Taxonomy" id="412755"/>
    <lineage>
        <taxon>unclassified sequences</taxon>
        <taxon>metagenomes</taxon>
        <taxon>ecological metagenomes</taxon>
    </lineage>
</organism>
<dbReference type="AlphaFoldDB" id="X1DCW4"/>
<protein>
    <submittedName>
        <fullName evidence="1">Uncharacterized protein</fullName>
    </submittedName>
</protein>
<comment type="caution">
    <text evidence="1">The sequence shown here is derived from an EMBL/GenBank/DDBJ whole genome shotgun (WGS) entry which is preliminary data.</text>
</comment>
<gene>
    <name evidence="1" type="ORF">S01H4_40810</name>
</gene>
<feature type="non-terminal residue" evidence="1">
    <location>
        <position position="101"/>
    </location>
</feature>
<accession>X1DCW4</accession>
<dbReference type="EMBL" id="BART01022266">
    <property type="protein sequence ID" value="GAG94271.1"/>
    <property type="molecule type" value="Genomic_DNA"/>
</dbReference>
<name>X1DCW4_9ZZZZ</name>
<evidence type="ECO:0000313" key="1">
    <source>
        <dbReference type="EMBL" id="GAG94271.1"/>
    </source>
</evidence>
<sequence>MAKGKNDVILRDRLQFDVSSTGNTALVYGRIDLSDYVSIVKNEGLAIKEIRFQFRNPNSVEAFPTWLNGENLEDVPSGQTATAYVRAFATTTAYENVEDVG</sequence>